<accession>A0A1G7NA50</accession>
<dbReference type="SUPFAM" id="SSF57783">
    <property type="entry name" value="Zinc beta-ribbon"/>
    <property type="match status" value="1"/>
</dbReference>
<keyword evidence="2" id="KW-1185">Reference proteome</keyword>
<dbReference type="OrthoDB" id="8536512at2"/>
<reference evidence="1 2" key="1">
    <citation type="submission" date="2016-10" db="EMBL/GenBank/DDBJ databases">
        <authorList>
            <person name="de Groot N.N."/>
        </authorList>
    </citation>
    <scope>NUCLEOTIDE SEQUENCE [LARGE SCALE GENOMIC DNA]</scope>
    <source>
        <strain evidence="1 2">47C3B</strain>
    </source>
</reference>
<dbReference type="STRING" id="1391627.SAMN05216464_12525"/>
<dbReference type="GO" id="GO:0003677">
    <property type="term" value="F:DNA binding"/>
    <property type="evidence" value="ECO:0007669"/>
    <property type="project" value="InterPro"/>
</dbReference>
<sequence>MNNLLNAADIKEQVSLVDLLSRLGHEPVRRTGKELLYLSMLRESDTKPSFAVNEVLNVWFDHGSGKGGNIVDFGVAYWPMTSFIDVLHKIQSTVKQEIVPNHIRENARQRMPVKIPHYEIEDVKDMGNNAAIAWYIKDRGIGQIGQDKLKEVYYYVEDQKKLRKHFFAAGWQNELGGWEVRNRYFKGCLGHKAHTVIQGNAEKLVVFEGYLDYLSWMTENEESNASILVLNTLSLLEAGIRRAKAYPEIDLYFDRDKSGHKASLTFQASIPYAQDRSAIYDGFKDYNDRLKAGLRNAASVSFQPETEAVRRTSFSR</sequence>
<organism evidence="1 2">
    <name type="scientific">Mucilaginibacter pineti</name>
    <dbReference type="NCBI Taxonomy" id="1391627"/>
    <lineage>
        <taxon>Bacteria</taxon>
        <taxon>Pseudomonadati</taxon>
        <taxon>Bacteroidota</taxon>
        <taxon>Sphingobacteriia</taxon>
        <taxon>Sphingobacteriales</taxon>
        <taxon>Sphingobacteriaceae</taxon>
        <taxon>Mucilaginibacter</taxon>
    </lineage>
</organism>
<gene>
    <name evidence="1" type="ORF">SAMN05216464_12525</name>
</gene>
<proteinExistence type="predicted"/>
<dbReference type="EMBL" id="FNAI01000025">
    <property type="protein sequence ID" value="SDF70259.1"/>
    <property type="molecule type" value="Genomic_DNA"/>
</dbReference>
<dbReference type="GO" id="GO:0006260">
    <property type="term" value="P:DNA replication"/>
    <property type="evidence" value="ECO:0007669"/>
    <property type="project" value="InterPro"/>
</dbReference>
<evidence type="ECO:0000313" key="1">
    <source>
        <dbReference type="EMBL" id="SDF70259.1"/>
    </source>
</evidence>
<dbReference type="Gene3D" id="3.90.580.10">
    <property type="entry name" value="Zinc finger, CHC2-type domain"/>
    <property type="match status" value="1"/>
</dbReference>
<dbReference type="GO" id="GO:0008270">
    <property type="term" value="F:zinc ion binding"/>
    <property type="evidence" value="ECO:0007669"/>
    <property type="project" value="InterPro"/>
</dbReference>
<dbReference type="RefSeq" id="WP_091157277.1">
    <property type="nucleotide sequence ID" value="NZ_FNAI01000025.1"/>
</dbReference>
<dbReference type="SUPFAM" id="SSF56731">
    <property type="entry name" value="DNA primase core"/>
    <property type="match status" value="1"/>
</dbReference>
<dbReference type="Pfam" id="PF13155">
    <property type="entry name" value="Toprim_2"/>
    <property type="match status" value="1"/>
</dbReference>
<dbReference type="Gene3D" id="3.40.1360.10">
    <property type="match status" value="1"/>
</dbReference>
<evidence type="ECO:0000313" key="2">
    <source>
        <dbReference type="Proteomes" id="UP000199072"/>
    </source>
</evidence>
<dbReference type="AlphaFoldDB" id="A0A1G7NA50"/>
<name>A0A1G7NA50_9SPHI</name>
<protein>
    <submittedName>
        <fullName evidence="1">Toprim-like</fullName>
    </submittedName>
</protein>
<dbReference type="Proteomes" id="UP000199072">
    <property type="component" value="Unassembled WGS sequence"/>
</dbReference>
<dbReference type="InterPro" id="IPR036977">
    <property type="entry name" value="DNA_primase_Znf_CHC2"/>
</dbReference>